<dbReference type="EMBL" id="BIMN01000001">
    <property type="protein sequence ID" value="GCE63094.1"/>
    <property type="molecule type" value="Genomic_DNA"/>
</dbReference>
<comment type="caution">
    <text evidence="1">The sequence shown here is derived from an EMBL/GenBank/DDBJ whole genome shotgun (WGS) entry which is preliminary data.</text>
</comment>
<gene>
    <name evidence="1" type="ORF">MHSWG343_00720</name>
</gene>
<proteinExistence type="predicted"/>
<evidence type="ECO:0000313" key="2">
    <source>
        <dbReference type="Proteomes" id="UP000324831"/>
    </source>
</evidence>
<sequence>MPSPAAIGGGALGAGVIGVGTAYAAGAFNKADQVITYENFGDYVTKKELTYIGSLKDTVDNSIKKLLDEDKTSSSNGYRSKLKDKWESMDETNLKEKGGQAITKPTDVKDKLVPSDTLEKSEDIAKFTKAWCELKKSKVSGTDKKWTEDTIKKDADWKIFEEVCLIKKTTQK</sequence>
<evidence type="ECO:0000313" key="1">
    <source>
        <dbReference type="EMBL" id="GCE63094.1"/>
    </source>
</evidence>
<organism evidence="1 2">
    <name type="scientific">Candidatus Mycoplasma haematohominis</name>
    <dbReference type="NCBI Taxonomy" id="1494318"/>
    <lineage>
        <taxon>Bacteria</taxon>
        <taxon>Bacillati</taxon>
        <taxon>Mycoplasmatota</taxon>
        <taxon>Mollicutes</taxon>
        <taxon>Mycoplasmataceae</taxon>
        <taxon>Mycoplasma</taxon>
    </lineage>
</organism>
<accession>A0A478FQB8</accession>
<reference evidence="1 2" key="1">
    <citation type="submission" date="2019-01" db="EMBL/GenBank/DDBJ databases">
        <title>Draft genome sequences of Candidatus Mycoplasma haemohominis SWG34-3 identified from a patient with pyrexia, anemia and liver dysfunction.</title>
        <authorList>
            <person name="Sekizuka T."/>
            <person name="Hattori N."/>
            <person name="Katano H."/>
            <person name="Takuma T."/>
            <person name="Ito T."/>
            <person name="Arai N."/>
            <person name="Yanai R."/>
            <person name="Ishii S."/>
            <person name="Miura Y."/>
            <person name="Tokunaga T."/>
            <person name="Watanabe H."/>
            <person name="Nomura N."/>
            <person name="Eguchi J."/>
            <person name="Arai T."/>
            <person name="Hasegawa H."/>
            <person name="Nakamaki T."/>
            <person name="Wakita T."/>
            <person name="Niki Y."/>
            <person name="Kuroda M."/>
        </authorList>
    </citation>
    <scope>NUCLEOTIDE SEQUENCE [LARGE SCALE GENOMIC DNA]</scope>
    <source>
        <strain evidence="1">SWG34-3</strain>
    </source>
</reference>
<name>A0A478FQB8_9MOLU</name>
<dbReference type="AlphaFoldDB" id="A0A478FQB8"/>
<protein>
    <submittedName>
        <fullName evidence="1">Uncharacterized protein</fullName>
    </submittedName>
</protein>
<dbReference type="Proteomes" id="UP000324831">
    <property type="component" value="Unassembled WGS sequence"/>
</dbReference>
<dbReference type="RefSeq" id="WP_216082689.1">
    <property type="nucleotide sequence ID" value="NZ_CACTIB010000004.1"/>
</dbReference>